<feature type="transmembrane region" description="Helical" evidence="1">
    <location>
        <begin position="21"/>
        <end position="45"/>
    </location>
</feature>
<sequence>MQANSEILENIDKARKKQKNLTFFELINAYLIAGVIFLITLPTIYIRNEIYYLSRDIGDLHIKHDVLTEENGALKNKLEFLRYKHEILDPFKLKNVLPKDEILPEKFSQKGKMVVKTDAKSKKQ</sequence>
<gene>
    <name evidence="2" type="ordered locus">CHAB381_0817</name>
</gene>
<proteinExistence type="predicted"/>
<dbReference type="STRING" id="360107.CHAB381_0817"/>
<accession>A7I1J2</accession>
<keyword evidence="3" id="KW-1185">Reference proteome</keyword>
<keyword evidence="1" id="KW-0812">Transmembrane</keyword>
<dbReference type="Proteomes" id="UP000002407">
    <property type="component" value="Chromosome"/>
</dbReference>
<dbReference type="KEGG" id="cha:CHAB381_0817"/>
<name>A7I1J2_CAMHC</name>
<dbReference type="RefSeq" id="WP_012108672.1">
    <property type="nucleotide sequence ID" value="NC_009714.1"/>
</dbReference>
<dbReference type="AlphaFoldDB" id="A7I1J2"/>
<dbReference type="EMBL" id="CP000776">
    <property type="protein sequence ID" value="ABS51584.1"/>
    <property type="molecule type" value="Genomic_DNA"/>
</dbReference>
<evidence type="ECO:0000313" key="3">
    <source>
        <dbReference type="Proteomes" id="UP000002407"/>
    </source>
</evidence>
<evidence type="ECO:0008006" key="4">
    <source>
        <dbReference type="Google" id="ProtNLM"/>
    </source>
</evidence>
<protein>
    <recommendedName>
        <fullName evidence="4">Septum formation initiator</fullName>
    </recommendedName>
</protein>
<dbReference type="HOGENOM" id="CLU_163201_0_0_7"/>
<evidence type="ECO:0000256" key="1">
    <source>
        <dbReference type="SAM" id="Phobius"/>
    </source>
</evidence>
<keyword evidence="1" id="KW-1133">Transmembrane helix</keyword>
<organism evidence="2 3">
    <name type="scientific">Campylobacter hominis (strain ATCC BAA-381 / DSM 21671 / CCUG 45161 / LMG 19568 / NCTC 13146 / CH001A)</name>
    <dbReference type="NCBI Taxonomy" id="360107"/>
    <lineage>
        <taxon>Bacteria</taxon>
        <taxon>Pseudomonadati</taxon>
        <taxon>Campylobacterota</taxon>
        <taxon>Epsilonproteobacteria</taxon>
        <taxon>Campylobacterales</taxon>
        <taxon>Campylobacteraceae</taxon>
        <taxon>Campylobacter</taxon>
    </lineage>
</organism>
<reference evidence="3" key="1">
    <citation type="submission" date="2007-07" db="EMBL/GenBank/DDBJ databases">
        <title>Complete genome sequence of Campylobacter hominis ATCC BAA-381, a commensal isolated from the human gastrointestinal tract.</title>
        <authorList>
            <person name="Fouts D.E."/>
            <person name="Mongodin E.F."/>
            <person name="Puiu D."/>
            <person name="Sebastian Y."/>
            <person name="Miller W.G."/>
            <person name="Mandrell R.E."/>
            <person name="Nelson K.E."/>
        </authorList>
    </citation>
    <scope>NUCLEOTIDE SEQUENCE [LARGE SCALE GENOMIC DNA]</scope>
    <source>
        <strain evidence="3">ATCC BAA-381 / LMG 19568 / NCTC 13146 / CH001A</strain>
    </source>
</reference>
<keyword evidence="1" id="KW-0472">Membrane</keyword>
<evidence type="ECO:0000313" key="2">
    <source>
        <dbReference type="EMBL" id="ABS51584.1"/>
    </source>
</evidence>
<dbReference type="eggNOG" id="ENOG50319FY">
    <property type="taxonomic scope" value="Bacteria"/>
</dbReference>